<dbReference type="InterPro" id="IPR008936">
    <property type="entry name" value="Rho_GTPase_activation_prot"/>
</dbReference>
<feature type="region of interest" description="Disordered" evidence="2">
    <location>
        <begin position="1"/>
        <end position="201"/>
    </location>
</feature>
<feature type="compositionally biased region" description="Polar residues" evidence="2">
    <location>
        <begin position="521"/>
        <end position="543"/>
    </location>
</feature>
<feature type="compositionally biased region" description="Polar residues" evidence="2">
    <location>
        <begin position="634"/>
        <end position="652"/>
    </location>
</feature>
<dbReference type="AlphaFoldDB" id="A0A9P3HH84"/>
<feature type="region of interest" description="Disordered" evidence="2">
    <location>
        <begin position="559"/>
        <end position="670"/>
    </location>
</feature>
<feature type="compositionally biased region" description="Low complexity" evidence="2">
    <location>
        <begin position="599"/>
        <end position="615"/>
    </location>
</feature>
<dbReference type="InterPro" id="IPR050729">
    <property type="entry name" value="Rho-GAP"/>
</dbReference>
<comment type="caution">
    <text evidence="4">The sequence shown here is derived from an EMBL/GenBank/DDBJ whole genome shotgun (WGS) entry which is preliminary data.</text>
</comment>
<evidence type="ECO:0000313" key="4">
    <source>
        <dbReference type="EMBL" id="GJJ76680.1"/>
    </source>
</evidence>
<dbReference type="GO" id="GO:0005096">
    <property type="term" value="F:GTPase activator activity"/>
    <property type="evidence" value="ECO:0007669"/>
    <property type="project" value="UniProtKB-KW"/>
</dbReference>
<feature type="domain" description="Rho-GAP" evidence="3">
    <location>
        <begin position="241"/>
        <end position="443"/>
    </location>
</feature>
<dbReference type="PROSITE" id="PS50238">
    <property type="entry name" value="RHOGAP"/>
    <property type="match status" value="1"/>
</dbReference>
<dbReference type="OrthoDB" id="185175at2759"/>
<feature type="compositionally biased region" description="Polar residues" evidence="2">
    <location>
        <begin position="128"/>
        <end position="167"/>
    </location>
</feature>
<feature type="compositionally biased region" description="Polar residues" evidence="2">
    <location>
        <begin position="82"/>
        <end position="112"/>
    </location>
</feature>
<dbReference type="Gene3D" id="1.10.555.10">
    <property type="entry name" value="Rho GTPase activation protein"/>
    <property type="match status" value="1"/>
</dbReference>
<dbReference type="PANTHER" id="PTHR23176:SF129">
    <property type="entry name" value="RHO GTPASE ACTIVATING PROTEIN AT 16F, ISOFORM E-RELATED"/>
    <property type="match status" value="1"/>
</dbReference>
<feature type="compositionally biased region" description="Low complexity" evidence="2">
    <location>
        <begin position="168"/>
        <end position="201"/>
    </location>
</feature>
<dbReference type="GO" id="GO:0007165">
    <property type="term" value="P:signal transduction"/>
    <property type="evidence" value="ECO:0007669"/>
    <property type="project" value="InterPro"/>
</dbReference>
<evidence type="ECO:0000259" key="3">
    <source>
        <dbReference type="PROSITE" id="PS50238"/>
    </source>
</evidence>
<dbReference type="EMBL" id="BQFW01000012">
    <property type="protein sequence ID" value="GJJ76680.1"/>
    <property type="molecule type" value="Genomic_DNA"/>
</dbReference>
<feature type="compositionally biased region" description="Low complexity" evidence="2">
    <location>
        <begin position="54"/>
        <end position="70"/>
    </location>
</feature>
<proteinExistence type="predicted"/>
<dbReference type="GO" id="GO:0005737">
    <property type="term" value="C:cytoplasm"/>
    <property type="evidence" value="ECO:0007669"/>
    <property type="project" value="TreeGrafter"/>
</dbReference>
<keyword evidence="1" id="KW-0343">GTPase activation</keyword>
<evidence type="ECO:0000256" key="2">
    <source>
        <dbReference type="SAM" id="MobiDB-lite"/>
    </source>
</evidence>
<dbReference type="CDD" id="cd00159">
    <property type="entry name" value="RhoGAP"/>
    <property type="match status" value="1"/>
</dbReference>
<feature type="region of interest" description="Disordered" evidence="2">
    <location>
        <begin position="507"/>
        <end position="546"/>
    </location>
</feature>
<name>A0A9P3HH84_9FUNG</name>
<reference evidence="4" key="1">
    <citation type="submission" date="2021-11" db="EMBL/GenBank/DDBJ databases">
        <authorList>
            <person name="Herlambang A."/>
            <person name="Guo Y."/>
            <person name="Takashima Y."/>
            <person name="Nishizawa T."/>
        </authorList>
    </citation>
    <scope>NUCLEOTIDE SEQUENCE</scope>
    <source>
        <strain evidence="4">E1425</strain>
    </source>
</reference>
<dbReference type="SMART" id="SM00324">
    <property type="entry name" value="RhoGAP"/>
    <property type="match status" value="1"/>
</dbReference>
<feature type="compositionally biased region" description="Polar residues" evidence="2">
    <location>
        <begin position="1"/>
        <end position="12"/>
    </location>
</feature>
<dbReference type="Pfam" id="PF00620">
    <property type="entry name" value="RhoGAP"/>
    <property type="match status" value="1"/>
</dbReference>
<keyword evidence="5" id="KW-1185">Reference proteome</keyword>
<dbReference type="Proteomes" id="UP000827284">
    <property type="component" value="Unassembled WGS sequence"/>
</dbReference>
<protein>
    <recommendedName>
        <fullName evidence="3">Rho-GAP domain-containing protein</fullName>
    </recommendedName>
</protein>
<dbReference type="InterPro" id="IPR000198">
    <property type="entry name" value="RhoGAP_dom"/>
</dbReference>
<dbReference type="PANTHER" id="PTHR23176">
    <property type="entry name" value="RHO/RAC/CDC GTPASE-ACTIVATING PROTEIN"/>
    <property type="match status" value="1"/>
</dbReference>
<dbReference type="SUPFAM" id="SSF48350">
    <property type="entry name" value="GTPase activation domain, GAP"/>
    <property type="match status" value="1"/>
</dbReference>
<organism evidence="4 5">
    <name type="scientific">Entomortierella parvispora</name>
    <dbReference type="NCBI Taxonomy" id="205924"/>
    <lineage>
        <taxon>Eukaryota</taxon>
        <taxon>Fungi</taxon>
        <taxon>Fungi incertae sedis</taxon>
        <taxon>Mucoromycota</taxon>
        <taxon>Mortierellomycotina</taxon>
        <taxon>Mortierellomycetes</taxon>
        <taxon>Mortierellales</taxon>
        <taxon>Mortierellaceae</taxon>
        <taxon>Entomortierella</taxon>
    </lineage>
</organism>
<gene>
    <name evidence="4" type="ORF">EMPS_09039</name>
</gene>
<evidence type="ECO:0000313" key="5">
    <source>
        <dbReference type="Proteomes" id="UP000827284"/>
    </source>
</evidence>
<feature type="compositionally biased region" description="Polar residues" evidence="2">
    <location>
        <begin position="567"/>
        <end position="598"/>
    </location>
</feature>
<evidence type="ECO:0000256" key="1">
    <source>
        <dbReference type="ARBA" id="ARBA00022468"/>
    </source>
</evidence>
<reference evidence="4" key="2">
    <citation type="journal article" date="2022" name="Microbiol. Resour. Announc.">
        <title>Whole-Genome Sequence of Entomortierella parvispora E1425, a Mucoromycotan Fungus Associated with Burkholderiaceae-Related Endosymbiotic Bacteria.</title>
        <authorList>
            <person name="Herlambang A."/>
            <person name="Guo Y."/>
            <person name="Takashima Y."/>
            <person name="Narisawa K."/>
            <person name="Ohta H."/>
            <person name="Nishizawa T."/>
        </authorList>
    </citation>
    <scope>NUCLEOTIDE SEQUENCE</scope>
    <source>
        <strain evidence="4">E1425</strain>
    </source>
</reference>
<sequence>MTDTAPQEQGSPTLDDFLPSSTSTAKALPRPLSIRHSQSYTPGYGQDYSPGYDPTLHSPTSPTSPTSPSTRQETNTDHQRRNLATSRSSNSLHYMATMTSSPPVTSCNSNMPPSVHFQADPSTHHNNRPQPLTTLRSSPFSNPFKKLQSSFGNTGSSKKSLDLQSPPNSAHTTGSNTTSNSRSTEKSISSSSSTSSLTSWKSKGAEMLSKTSWGRIRKNSEPLLGNSNLTSTSPGGPIFGTNLEDAVRISHIADTPLVPAVLYRCAEFLEAKGVDEVGLYRVPGSHANVQRLKRVFDSGRDFDLLAADGIDPNDIATLLKLYLRELPAPLLPPAMLEQFQSLLSTDRHICHTLRGILIRLPHTNYVVLSFLCHHLSKIASRSEKTKMTVSNLGVVFAPTLSIGSVLFRALLGGFYDPVETNENREKGLKIVWGGLLQEVGYGTQDWPEDEDENTENQGDAGEKVEYHEYQQQQLLQHHQQQLRHQQSMPALSPFSDRYANNATYFGTAGSRGGVGPLDQVEQPTSQNPFSSDQSGDPTSTNENAEAEESRLMNAMLLKEESSHGDRTPNSSNSSVVDLTGPSFQTSTALPSHSQFTTMSASATSSRNSSSSSNVSGQELLVSQQPSPPPHVSIETGTGSASQESQPISPSKASTEEAPRLPPIDGLSIAL</sequence>
<accession>A0A9P3HH84</accession>